<evidence type="ECO:0000313" key="2">
    <source>
        <dbReference type="EMBL" id="MBT4870637.1"/>
    </source>
</evidence>
<comment type="caution">
    <text evidence="2">The sequence shown here is derived from an EMBL/GenBank/DDBJ whole genome shotgun (WGS) entry which is preliminary data.</text>
</comment>
<accession>A0A8T5GG01</accession>
<name>A0A8T5GG01_9ARCH</name>
<proteinExistence type="predicted"/>
<keyword evidence="1" id="KW-0472">Membrane</keyword>
<evidence type="ECO:0000313" key="3">
    <source>
        <dbReference type="Proteomes" id="UP000722459"/>
    </source>
</evidence>
<sequence length="631" mass="69704">MNKFTIIVALIFVLLMSVSFACDVDIIDETIELRSEEDGYDDRIYAEDNSEIDIRIGFEVVDVDGTDCASNISAKAKVYRWDATDDEWDYWKTTATQNKTLEDDLFSFTWSNEFNADDSYEEYKIEGIISEGSNELEIMDAYIEMEDNTCDGIELVAADFTMDEGDNKTRTFKIENNTNKDFDISSLSVFFSDALVSSGSVDYPNTVDDYTDEDVEVTLTAGYVSSTETTEGTFKVSGYLDGDFCSEGNVGRETFKVTVKDTGSNGNNGSGTSSDCDDLTINTKTITIDEGRETKEIFYLRNESTKRFELLDVDTTENGLELKSYYFEKYAFPGDIADIVIQAIAPNVTSNKTFENEIEVEGRFSDGKTCNFDDITKRSYDVYITDSSNTIEVDCGTITIDVPSEVNVINNATIPFTIQNNSNTRLDVILESTFVVDPAMISLPGNTSMSRDLFVSIDEPNGTITLRPNSACPAQTKTIKVINNASGTLSQVEMRAEIVADTTSILRISFNNHTNKVFTGVINADLDGIIINNKIISVPIGETISDIPLDTNNTNLNGIVTFTSNSEEISANIEPSQGDNGLFAGFFGLGLEMGGIAIILILVIIAIVLIVTLYEGTKYEEVDQPFVRTKQ</sequence>
<reference evidence="2" key="1">
    <citation type="journal article" date="2021" name="ISME J.">
        <title>Mercury methylation by metabolically versatile and cosmopolitan marine bacteria.</title>
        <authorList>
            <person name="Lin H."/>
            <person name="Ascher D.B."/>
            <person name="Myung Y."/>
            <person name="Lamborg C.H."/>
            <person name="Hallam S.J."/>
            <person name="Gionfriddo C.M."/>
            <person name="Holt K.E."/>
            <person name="Moreau J.W."/>
        </authorList>
    </citation>
    <scope>NUCLEOTIDE SEQUENCE</scope>
    <source>
        <strain evidence="2">SI075_bin30</strain>
    </source>
</reference>
<gene>
    <name evidence="2" type="ORF">HON47_03625</name>
</gene>
<keyword evidence="1" id="KW-0812">Transmembrane</keyword>
<dbReference type="PROSITE" id="PS51257">
    <property type="entry name" value="PROKAR_LIPOPROTEIN"/>
    <property type="match status" value="1"/>
</dbReference>
<dbReference type="Proteomes" id="UP000722459">
    <property type="component" value="Unassembled WGS sequence"/>
</dbReference>
<dbReference type="AlphaFoldDB" id="A0A8T5GG01"/>
<protein>
    <submittedName>
        <fullName evidence="2">Uncharacterized protein</fullName>
    </submittedName>
</protein>
<keyword evidence="1" id="KW-1133">Transmembrane helix</keyword>
<feature type="transmembrane region" description="Helical" evidence="1">
    <location>
        <begin position="582"/>
        <end position="614"/>
    </location>
</feature>
<dbReference type="EMBL" id="JABJNZ010000046">
    <property type="protein sequence ID" value="MBT4870637.1"/>
    <property type="molecule type" value="Genomic_DNA"/>
</dbReference>
<evidence type="ECO:0000256" key="1">
    <source>
        <dbReference type="SAM" id="Phobius"/>
    </source>
</evidence>
<organism evidence="2 3">
    <name type="scientific">Candidatus Iainarchaeum sp</name>
    <dbReference type="NCBI Taxonomy" id="3101447"/>
    <lineage>
        <taxon>Archaea</taxon>
        <taxon>Candidatus Iainarchaeota</taxon>
        <taxon>Candidatus Iainarchaeia</taxon>
        <taxon>Candidatus Iainarchaeales</taxon>
        <taxon>Candidatus Iainarchaeaceae</taxon>
        <taxon>Candidatus Iainarchaeum</taxon>
    </lineage>
</organism>